<keyword evidence="1" id="KW-0472">Membrane</keyword>
<evidence type="ECO:0000313" key="3">
    <source>
        <dbReference type="Proteomes" id="UP000053424"/>
    </source>
</evidence>
<feature type="transmembrane region" description="Helical" evidence="1">
    <location>
        <begin position="207"/>
        <end position="227"/>
    </location>
</feature>
<protein>
    <submittedName>
        <fullName evidence="2">Uncharacterized protein</fullName>
    </submittedName>
</protein>
<reference evidence="2 3" key="1">
    <citation type="submission" date="2014-04" db="EMBL/GenBank/DDBJ databases">
        <authorList>
            <consortium name="DOE Joint Genome Institute"/>
            <person name="Kuo A."/>
            <person name="Gay G."/>
            <person name="Dore J."/>
            <person name="Kohler A."/>
            <person name="Nagy L.G."/>
            <person name="Floudas D."/>
            <person name="Copeland A."/>
            <person name="Barry K.W."/>
            <person name="Cichocki N."/>
            <person name="Veneault-Fourrey C."/>
            <person name="LaButti K."/>
            <person name="Lindquist E.A."/>
            <person name="Lipzen A."/>
            <person name="Lundell T."/>
            <person name="Morin E."/>
            <person name="Murat C."/>
            <person name="Sun H."/>
            <person name="Tunlid A."/>
            <person name="Henrissat B."/>
            <person name="Grigoriev I.V."/>
            <person name="Hibbett D.S."/>
            <person name="Martin F."/>
            <person name="Nordberg H.P."/>
            <person name="Cantor M.N."/>
            <person name="Hua S.X."/>
        </authorList>
    </citation>
    <scope>NUCLEOTIDE SEQUENCE [LARGE SCALE GENOMIC DNA]</scope>
    <source>
        <strain evidence="3">h7</strain>
    </source>
</reference>
<keyword evidence="3" id="KW-1185">Reference proteome</keyword>
<gene>
    <name evidence="2" type="ORF">M413DRAFT_252761</name>
</gene>
<keyword evidence="1" id="KW-1133">Transmembrane helix</keyword>
<dbReference type="EMBL" id="KN831794">
    <property type="protein sequence ID" value="KIM37915.1"/>
    <property type="molecule type" value="Genomic_DNA"/>
</dbReference>
<dbReference type="AlphaFoldDB" id="A0A0C3BMJ7"/>
<reference evidence="3" key="2">
    <citation type="submission" date="2015-01" db="EMBL/GenBank/DDBJ databases">
        <title>Evolutionary Origins and Diversification of the Mycorrhizal Mutualists.</title>
        <authorList>
            <consortium name="DOE Joint Genome Institute"/>
            <consortium name="Mycorrhizal Genomics Consortium"/>
            <person name="Kohler A."/>
            <person name="Kuo A."/>
            <person name="Nagy L.G."/>
            <person name="Floudas D."/>
            <person name="Copeland A."/>
            <person name="Barry K.W."/>
            <person name="Cichocki N."/>
            <person name="Veneault-Fourrey C."/>
            <person name="LaButti K."/>
            <person name="Lindquist E.A."/>
            <person name="Lipzen A."/>
            <person name="Lundell T."/>
            <person name="Morin E."/>
            <person name="Murat C."/>
            <person name="Riley R."/>
            <person name="Ohm R."/>
            <person name="Sun H."/>
            <person name="Tunlid A."/>
            <person name="Henrissat B."/>
            <person name="Grigoriev I.V."/>
            <person name="Hibbett D.S."/>
            <person name="Martin F."/>
        </authorList>
    </citation>
    <scope>NUCLEOTIDE SEQUENCE [LARGE SCALE GENOMIC DNA]</scope>
    <source>
        <strain evidence="3">h7</strain>
    </source>
</reference>
<proteinExistence type="predicted"/>
<sequence length="277" mass="32057">MKMRYLRVDPLIDPFSPSHLIHFIRLLGYFLMICLMSYVRQSFFVELRPHPLLRIMGRSSCILNSSFGLCFFFLFLSFSCLSFFFSFPVVVSPLESPSQSYPNTLYYISIHDRRSSPLSHLRLNTHPHHNNHPSGLLRTCIVLYICFLLCNTCRIFIYIASCVCVRVYTSAFTSASLRACACMHMHFGSWNPGGRIKFQNSHSRNPFATLTNVGIKYLLSISSFIYISSDHPFLSLLHFYSFFFTYFVRGKSTNMVGYNVLFLGRSHGEGSEVRIWE</sequence>
<evidence type="ECO:0000256" key="1">
    <source>
        <dbReference type="SAM" id="Phobius"/>
    </source>
</evidence>
<organism evidence="2 3">
    <name type="scientific">Hebeloma cylindrosporum</name>
    <dbReference type="NCBI Taxonomy" id="76867"/>
    <lineage>
        <taxon>Eukaryota</taxon>
        <taxon>Fungi</taxon>
        <taxon>Dikarya</taxon>
        <taxon>Basidiomycota</taxon>
        <taxon>Agaricomycotina</taxon>
        <taxon>Agaricomycetes</taxon>
        <taxon>Agaricomycetidae</taxon>
        <taxon>Agaricales</taxon>
        <taxon>Agaricineae</taxon>
        <taxon>Hymenogastraceae</taxon>
        <taxon>Hebeloma</taxon>
    </lineage>
</organism>
<dbReference type="HOGENOM" id="CLU_1004943_0_0_1"/>
<dbReference type="Proteomes" id="UP000053424">
    <property type="component" value="Unassembled WGS sequence"/>
</dbReference>
<feature type="transmembrane region" description="Helical" evidence="1">
    <location>
        <begin position="233"/>
        <end position="249"/>
    </location>
</feature>
<evidence type="ECO:0000313" key="2">
    <source>
        <dbReference type="EMBL" id="KIM37915.1"/>
    </source>
</evidence>
<feature type="transmembrane region" description="Helical" evidence="1">
    <location>
        <begin position="20"/>
        <end position="40"/>
    </location>
</feature>
<keyword evidence="1" id="KW-0812">Transmembrane</keyword>
<accession>A0A0C3BMJ7</accession>
<name>A0A0C3BMJ7_HEBCY</name>
<feature type="transmembrane region" description="Helical" evidence="1">
    <location>
        <begin position="141"/>
        <end position="168"/>
    </location>
</feature>
<feature type="transmembrane region" description="Helical" evidence="1">
    <location>
        <begin position="61"/>
        <end position="87"/>
    </location>
</feature>